<reference evidence="1 2" key="1">
    <citation type="submission" date="2018-07" db="EMBL/GenBank/DDBJ databases">
        <title>Freshwater and sediment microbial communities from various areas in North America, analyzing microbe dynamics in response to fracking.</title>
        <authorList>
            <person name="Lamendella R."/>
        </authorList>
    </citation>
    <scope>NUCLEOTIDE SEQUENCE [LARGE SCALE GENOMIC DNA]</scope>
    <source>
        <strain evidence="1 2">160A</strain>
    </source>
</reference>
<name>A0A368VC32_9BACT</name>
<comment type="caution">
    <text evidence="1">The sequence shown here is derived from an EMBL/GenBank/DDBJ whole genome shotgun (WGS) entry which is preliminary data.</text>
</comment>
<organism evidence="1 2">
    <name type="scientific">Marinilabilia salmonicolor</name>
    <dbReference type="NCBI Taxonomy" id="989"/>
    <lineage>
        <taxon>Bacteria</taxon>
        <taxon>Pseudomonadati</taxon>
        <taxon>Bacteroidota</taxon>
        <taxon>Bacteroidia</taxon>
        <taxon>Marinilabiliales</taxon>
        <taxon>Marinilabiliaceae</taxon>
        <taxon>Marinilabilia</taxon>
    </lineage>
</organism>
<keyword evidence="2" id="KW-1185">Reference proteome</keyword>
<accession>A0A368VC32</accession>
<proteinExistence type="predicted"/>
<dbReference type="RefSeq" id="WP_114436443.1">
    <property type="nucleotide sequence ID" value="NZ_QPIZ01000003.1"/>
</dbReference>
<evidence type="ECO:0000313" key="1">
    <source>
        <dbReference type="EMBL" id="RCW38682.1"/>
    </source>
</evidence>
<gene>
    <name evidence="1" type="ORF">DFO77_103152</name>
</gene>
<dbReference type="EMBL" id="QPIZ01000003">
    <property type="protein sequence ID" value="RCW38682.1"/>
    <property type="molecule type" value="Genomic_DNA"/>
</dbReference>
<sequence length="127" mass="14668">MALLDELLEVINKHKDTTEGTVLREKESGKILTNLKEFEPEKQYEKIESKGAYRNIVEELIGKELKESTRKIGRTKKDAIFVENVNRDYLEGVVILLKALDEYTQGMAKKKIYAEYGLEDMVKEKGK</sequence>
<protein>
    <submittedName>
        <fullName evidence="1">Uncharacterized protein</fullName>
    </submittedName>
</protein>
<dbReference type="Proteomes" id="UP000252733">
    <property type="component" value="Unassembled WGS sequence"/>
</dbReference>
<dbReference type="AlphaFoldDB" id="A0A368VC32"/>
<evidence type="ECO:0000313" key="2">
    <source>
        <dbReference type="Proteomes" id="UP000252733"/>
    </source>
</evidence>